<sequence length="318" mass="35555">MNRIDRLTGMILLLQGRRVITAQEVADHFEISLRTVYRDIAALGEAGVPIVAEAGVGYSIARGYHMPPVAFTPGEAGALFLGAELVSHLADASLYEQMRSALAKIRSVLPAGHQGDLDRLEKSTALFITSQRGPRSHHPALARLQHAIARCQVVALDYRTGGGEETTRRTVEPLGIVYYSSHWHLIAYCRLREDYRDFRTDRIVSLTVRDETFAPHESFSLADHIASWTEEECGTEVALRLTPRAADRVRRHWTQGRFTETATPEGVVLRFQIGNLDWITPWVLSHGTEVEILAPPELRDRVVAQATRLADFHRLPPA</sequence>
<keyword evidence="2" id="KW-0804">Transcription</keyword>
<keyword evidence="5" id="KW-1185">Reference proteome</keyword>
<dbReference type="PROSITE" id="PS51000">
    <property type="entry name" value="HTH_DEOR_2"/>
    <property type="match status" value="1"/>
</dbReference>
<proteinExistence type="predicted"/>
<evidence type="ECO:0000313" key="5">
    <source>
        <dbReference type="Proteomes" id="UP000076023"/>
    </source>
</evidence>
<dbReference type="SUPFAM" id="SSF46785">
    <property type="entry name" value="Winged helix' DNA-binding domain"/>
    <property type="match status" value="1"/>
</dbReference>
<dbReference type="InterPro" id="IPR001034">
    <property type="entry name" value="DeoR_HTH"/>
</dbReference>
<dbReference type="InterPro" id="IPR026881">
    <property type="entry name" value="WYL_dom"/>
</dbReference>
<evidence type="ECO:0000259" key="3">
    <source>
        <dbReference type="PROSITE" id="PS51000"/>
    </source>
</evidence>
<reference evidence="5" key="1">
    <citation type="journal article" date="2017" name="Genome Announc.">
        <title>Draft Genome Sequence of Terrimicrobium sacchariphilum NM-5T, a Facultative Anaerobic Soil Bacterium of the Class Spartobacteria.</title>
        <authorList>
            <person name="Qiu Y.L."/>
            <person name="Tourlousse D.M."/>
            <person name="Matsuura N."/>
            <person name="Ohashi A."/>
            <person name="Sekiguchi Y."/>
        </authorList>
    </citation>
    <scope>NUCLEOTIDE SEQUENCE [LARGE SCALE GENOMIC DNA]</scope>
    <source>
        <strain evidence="5">NM-5</strain>
    </source>
</reference>
<dbReference type="Pfam" id="PF25583">
    <property type="entry name" value="WCX"/>
    <property type="match status" value="1"/>
</dbReference>
<dbReference type="PANTHER" id="PTHR34580:SF1">
    <property type="entry name" value="PROTEIN PAFC"/>
    <property type="match status" value="1"/>
</dbReference>
<keyword evidence="1" id="KW-0805">Transcription regulation</keyword>
<dbReference type="Pfam" id="PF13280">
    <property type="entry name" value="WYL"/>
    <property type="match status" value="1"/>
</dbReference>
<dbReference type="AlphaFoldDB" id="A0A146G6R6"/>
<evidence type="ECO:0000256" key="1">
    <source>
        <dbReference type="ARBA" id="ARBA00023015"/>
    </source>
</evidence>
<keyword evidence="4" id="KW-0238">DNA-binding</keyword>
<dbReference type="Pfam" id="PF08279">
    <property type="entry name" value="HTH_11"/>
    <property type="match status" value="1"/>
</dbReference>
<dbReference type="InterPro" id="IPR057727">
    <property type="entry name" value="WCX_dom"/>
</dbReference>
<dbReference type="Proteomes" id="UP000076023">
    <property type="component" value="Unassembled WGS sequence"/>
</dbReference>
<name>A0A146G6R6_TERSA</name>
<dbReference type="InterPro" id="IPR013196">
    <property type="entry name" value="HTH_11"/>
</dbReference>
<comment type="caution">
    <text evidence="4">The sequence shown here is derived from an EMBL/GenBank/DDBJ whole genome shotgun (WGS) entry which is preliminary data.</text>
</comment>
<feature type="domain" description="HTH deoR-type" evidence="3">
    <location>
        <begin position="3"/>
        <end position="58"/>
    </location>
</feature>
<evidence type="ECO:0000313" key="4">
    <source>
        <dbReference type="EMBL" id="GAT32468.1"/>
    </source>
</evidence>
<dbReference type="Gene3D" id="1.10.10.10">
    <property type="entry name" value="Winged helix-like DNA-binding domain superfamily/Winged helix DNA-binding domain"/>
    <property type="match status" value="1"/>
</dbReference>
<dbReference type="InterPro" id="IPR036388">
    <property type="entry name" value="WH-like_DNA-bd_sf"/>
</dbReference>
<dbReference type="InterPro" id="IPR028349">
    <property type="entry name" value="PafC-like"/>
</dbReference>
<dbReference type="InterPro" id="IPR051534">
    <property type="entry name" value="CBASS_pafABC_assoc_protein"/>
</dbReference>
<dbReference type="PANTHER" id="PTHR34580">
    <property type="match status" value="1"/>
</dbReference>
<dbReference type="InParanoid" id="A0A146G6R6"/>
<dbReference type="GO" id="GO:0003677">
    <property type="term" value="F:DNA binding"/>
    <property type="evidence" value="ECO:0007669"/>
    <property type="project" value="UniProtKB-KW"/>
</dbReference>
<dbReference type="RefSeq" id="WP_075078300.1">
    <property type="nucleotide sequence ID" value="NZ_BDCO01000002.1"/>
</dbReference>
<dbReference type="GO" id="GO:0003700">
    <property type="term" value="F:DNA-binding transcription factor activity"/>
    <property type="evidence" value="ECO:0007669"/>
    <property type="project" value="InterPro"/>
</dbReference>
<evidence type="ECO:0000256" key="2">
    <source>
        <dbReference type="ARBA" id="ARBA00023163"/>
    </source>
</evidence>
<protein>
    <submittedName>
        <fullName evidence="4">Predicted DNA-binding transcriptional regulator YafY</fullName>
    </submittedName>
</protein>
<dbReference type="PROSITE" id="PS52050">
    <property type="entry name" value="WYL"/>
    <property type="match status" value="1"/>
</dbReference>
<accession>A0A146G6R6</accession>
<dbReference type="OrthoDB" id="9815009at2"/>
<dbReference type="EMBL" id="BDCO01000002">
    <property type="protein sequence ID" value="GAT32468.1"/>
    <property type="molecule type" value="Genomic_DNA"/>
</dbReference>
<dbReference type="InterPro" id="IPR036390">
    <property type="entry name" value="WH_DNA-bd_sf"/>
</dbReference>
<dbReference type="PIRSF" id="PIRSF016838">
    <property type="entry name" value="PafC"/>
    <property type="match status" value="1"/>
</dbReference>
<gene>
    <name evidence="4" type="ORF">TSACC_2867</name>
</gene>
<dbReference type="STRING" id="690879.TSACC_2867"/>
<organism evidence="4 5">
    <name type="scientific">Terrimicrobium sacchariphilum</name>
    <dbReference type="NCBI Taxonomy" id="690879"/>
    <lineage>
        <taxon>Bacteria</taxon>
        <taxon>Pseudomonadati</taxon>
        <taxon>Verrucomicrobiota</taxon>
        <taxon>Terrimicrobiia</taxon>
        <taxon>Terrimicrobiales</taxon>
        <taxon>Terrimicrobiaceae</taxon>
        <taxon>Terrimicrobium</taxon>
    </lineage>
</organism>